<evidence type="ECO:0000256" key="1">
    <source>
        <dbReference type="ARBA" id="ARBA00008383"/>
    </source>
</evidence>
<keyword evidence="5" id="KW-1185">Reference proteome</keyword>
<dbReference type="PANTHER" id="PTHR48228:SF6">
    <property type="entry name" value="L-CARNITINE COA-TRANSFERASE"/>
    <property type="match status" value="1"/>
</dbReference>
<accession>A0ABY7M9G0</accession>
<feature type="region of interest" description="Disordered" evidence="3">
    <location>
        <begin position="45"/>
        <end position="65"/>
    </location>
</feature>
<dbReference type="Gene3D" id="3.30.1540.10">
    <property type="entry name" value="formyl-coa transferase, domain 3"/>
    <property type="match status" value="1"/>
</dbReference>
<dbReference type="EMBL" id="CP115149">
    <property type="protein sequence ID" value="WBL36694.1"/>
    <property type="molecule type" value="Genomic_DNA"/>
</dbReference>
<dbReference type="InterPro" id="IPR003673">
    <property type="entry name" value="CoA-Trfase_fam_III"/>
</dbReference>
<sequence>MPPALPALAGIRVISAGQILAAPFCATLFAEFGAEVIKIEPPGTGEANRGNLSFEQDNRGQKSVTLDLGQPEGRALFRRLAATADLLVENFRPGTLEAWGLAPDALREENPGLVVVRISGYGQDGPYRDRAGFDRVALAFSGITAVTGYPDRPPVRPGYFIGDYGAGIFAAFGALAALRARDLTGRGQDVDVALYEAVWRMSGTHAANYGLTGRDRPRSGNYYPGVVPAEQFETADGHDLVINATTQRSFERLCAAMGQPELAADPRFTPRQNLLANHEAIHAIIRRWVAGLTLAEAQAALDRHGVPASKVYQVSDIVADDHYAAREQVVTVDSPVFGPVLQPGVVPRLTATPGTVPGRAPLLGEHNREVYQGLLGLADAELDDLAARGII</sequence>
<evidence type="ECO:0000313" key="5">
    <source>
        <dbReference type="Proteomes" id="UP001212803"/>
    </source>
</evidence>
<dbReference type="InterPro" id="IPR023606">
    <property type="entry name" value="CoA-Trfase_III_dom_1_sf"/>
</dbReference>
<evidence type="ECO:0000256" key="3">
    <source>
        <dbReference type="SAM" id="MobiDB-lite"/>
    </source>
</evidence>
<dbReference type="RefSeq" id="WP_270057211.1">
    <property type="nucleotide sequence ID" value="NZ_CP115149.1"/>
</dbReference>
<dbReference type="SUPFAM" id="SSF89796">
    <property type="entry name" value="CoA-transferase family III (CaiB/BaiF)"/>
    <property type="match status" value="1"/>
</dbReference>
<dbReference type="Proteomes" id="UP001212803">
    <property type="component" value="Chromosome"/>
</dbReference>
<evidence type="ECO:0000313" key="4">
    <source>
        <dbReference type="EMBL" id="WBL36694.1"/>
    </source>
</evidence>
<reference evidence="4 5" key="1">
    <citation type="journal article" date="2023" name="ISME J.">
        <title>Thermophilic Dehalococcoidia with unusual traits shed light on an unexpected past.</title>
        <authorList>
            <person name="Palmer M."/>
            <person name="Covington J.K."/>
            <person name="Zhou E.M."/>
            <person name="Thomas S.C."/>
            <person name="Habib N."/>
            <person name="Seymour C.O."/>
            <person name="Lai D."/>
            <person name="Johnston J."/>
            <person name="Hashimi A."/>
            <person name="Jiao J.Y."/>
            <person name="Muok A.R."/>
            <person name="Liu L."/>
            <person name="Xian W.D."/>
            <person name="Zhi X.Y."/>
            <person name="Li M.M."/>
            <person name="Silva L.P."/>
            <person name="Bowen B.P."/>
            <person name="Louie K."/>
            <person name="Briegel A."/>
            <person name="Pett-Ridge J."/>
            <person name="Weber P.K."/>
            <person name="Tocheva E.I."/>
            <person name="Woyke T."/>
            <person name="Northen T.R."/>
            <person name="Mayali X."/>
            <person name="Li W.J."/>
            <person name="Hedlund B.P."/>
        </authorList>
    </citation>
    <scope>NUCLEOTIDE SEQUENCE [LARGE SCALE GENOMIC DNA]</scope>
    <source>
        <strain evidence="4 5">YIM 72310</strain>
    </source>
</reference>
<protein>
    <submittedName>
        <fullName evidence="4">CoA transferase</fullName>
    </submittedName>
</protein>
<organism evidence="4 5">
    <name type="scientific">Tepidiforma flava</name>
    <dbReference type="NCBI Taxonomy" id="3004094"/>
    <lineage>
        <taxon>Bacteria</taxon>
        <taxon>Bacillati</taxon>
        <taxon>Chloroflexota</taxon>
        <taxon>Tepidiformia</taxon>
        <taxon>Tepidiformales</taxon>
        <taxon>Tepidiformaceae</taxon>
        <taxon>Tepidiforma</taxon>
    </lineage>
</organism>
<dbReference type="PANTHER" id="PTHR48228">
    <property type="entry name" value="SUCCINYL-COA--D-CITRAMALATE COA-TRANSFERASE"/>
    <property type="match status" value="1"/>
</dbReference>
<dbReference type="Gene3D" id="3.40.50.10540">
    <property type="entry name" value="Crotonobetainyl-coa:carnitine coa-transferase, domain 1"/>
    <property type="match status" value="1"/>
</dbReference>
<evidence type="ECO:0000256" key="2">
    <source>
        <dbReference type="ARBA" id="ARBA00022679"/>
    </source>
</evidence>
<comment type="similarity">
    <text evidence="1">Belongs to the CoA-transferase III family.</text>
</comment>
<proteinExistence type="inferred from homology"/>
<gene>
    <name evidence="4" type="ORF">O0235_03825</name>
</gene>
<dbReference type="InterPro" id="IPR050509">
    <property type="entry name" value="CoA-transferase_III"/>
</dbReference>
<name>A0ABY7M9G0_9CHLR</name>
<keyword evidence="2 4" id="KW-0808">Transferase</keyword>
<dbReference type="GO" id="GO:0016740">
    <property type="term" value="F:transferase activity"/>
    <property type="evidence" value="ECO:0007669"/>
    <property type="project" value="UniProtKB-KW"/>
</dbReference>
<dbReference type="Pfam" id="PF02515">
    <property type="entry name" value="CoA_transf_3"/>
    <property type="match status" value="1"/>
</dbReference>
<dbReference type="InterPro" id="IPR044855">
    <property type="entry name" value="CoA-Trfase_III_dom3_sf"/>
</dbReference>